<dbReference type="PANTHER" id="PTHR46764">
    <property type="entry name" value="E3 UBIQUITIN-PROTEIN LIGASE BAH1"/>
    <property type="match status" value="1"/>
</dbReference>
<evidence type="ECO:0000256" key="8">
    <source>
        <dbReference type="ARBA" id="ARBA00022833"/>
    </source>
</evidence>
<comment type="catalytic activity">
    <reaction evidence="1">
        <text>S-ubiquitinyl-[E2 ubiquitin-conjugating enzyme]-L-cysteine + [acceptor protein]-L-lysine = [E2 ubiquitin-conjugating enzyme]-L-cysteine + N(6)-ubiquitinyl-[acceptor protein]-L-lysine.</text>
        <dbReference type="EC" id="2.3.2.27"/>
    </reaction>
</comment>
<dbReference type="EC" id="2.3.2.27" evidence="3"/>
<keyword evidence="8" id="KW-0862">Zinc</keyword>
<dbReference type="InterPro" id="IPR033326">
    <property type="entry name" value="BAH1"/>
</dbReference>
<evidence type="ECO:0000256" key="7">
    <source>
        <dbReference type="ARBA" id="ARBA00022786"/>
    </source>
</evidence>
<reference evidence="12 13" key="1">
    <citation type="journal article" date="2019" name="Nat. Plants">
        <title>Genome sequencing of Musa balbisiana reveals subgenome evolution and function divergence in polyploid bananas.</title>
        <authorList>
            <person name="Yao X."/>
        </authorList>
    </citation>
    <scope>NUCLEOTIDE SEQUENCE [LARGE SCALE GENOMIC DNA]</scope>
    <source>
        <strain evidence="13">cv. DH-PKW</strain>
        <tissue evidence="12">Leaves</tissue>
    </source>
</reference>
<feature type="domain" description="RING-type" evidence="10">
    <location>
        <begin position="224"/>
        <end position="273"/>
    </location>
</feature>
<evidence type="ECO:0000256" key="1">
    <source>
        <dbReference type="ARBA" id="ARBA00000900"/>
    </source>
</evidence>
<dbReference type="GO" id="GO:0008270">
    <property type="term" value="F:zinc ion binding"/>
    <property type="evidence" value="ECO:0007669"/>
    <property type="project" value="UniProtKB-KW"/>
</dbReference>
<dbReference type="GO" id="GO:0016567">
    <property type="term" value="P:protein ubiquitination"/>
    <property type="evidence" value="ECO:0007669"/>
    <property type="project" value="UniProtKB-UniPathway"/>
</dbReference>
<dbReference type="Gene3D" id="3.30.40.10">
    <property type="entry name" value="Zinc/RING finger domain, C3HC4 (zinc finger)"/>
    <property type="match status" value="1"/>
</dbReference>
<protein>
    <recommendedName>
        <fullName evidence="3">RING-type E3 ubiquitin transferase</fullName>
        <ecNumber evidence="3">2.3.2.27</ecNumber>
    </recommendedName>
</protein>
<dbReference type="PANTHER" id="PTHR46764:SF1">
    <property type="entry name" value="E3 UBIQUITIN-PROTEIN LIGASE NLA"/>
    <property type="match status" value="1"/>
</dbReference>
<dbReference type="SUPFAM" id="SSF57850">
    <property type="entry name" value="RING/U-box"/>
    <property type="match status" value="1"/>
</dbReference>
<proteinExistence type="predicted"/>
<dbReference type="CDD" id="cd23127">
    <property type="entry name" value="RING-HC_BAH1-like"/>
    <property type="match status" value="1"/>
</dbReference>
<evidence type="ECO:0000256" key="5">
    <source>
        <dbReference type="ARBA" id="ARBA00022723"/>
    </source>
</evidence>
<gene>
    <name evidence="12" type="ORF">C4D60_Mb05t23500</name>
</gene>
<dbReference type="SMART" id="SM00184">
    <property type="entry name" value="RING"/>
    <property type="match status" value="1"/>
</dbReference>
<evidence type="ECO:0000313" key="12">
    <source>
        <dbReference type="EMBL" id="THU67329.1"/>
    </source>
</evidence>
<comment type="pathway">
    <text evidence="2">Protein modification; protein ubiquitination.</text>
</comment>
<evidence type="ECO:0000259" key="10">
    <source>
        <dbReference type="PROSITE" id="PS50089"/>
    </source>
</evidence>
<evidence type="ECO:0000256" key="9">
    <source>
        <dbReference type="PROSITE-ProRule" id="PRU00175"/>
    </source>
</evidence>
<evidence type="ECO:0000256" key="2">
    <source>
        <dbReference type="ARBA" id="ARBA00004906"/>
    </source>
</evidence>
<dbReference type="PROSITE" id="PS51382">
    <property type="entry name" value="SPX"/>
    <property type="match status" value="1"/>
</dbReference>
<dbReference type="InterPro" id="IPR001841">
    <property type="entry name" value="Znf_RING"/>
</dbReference>
<keyword evidence="6 9" id="KW-0863">Zinc-finger</keyword>
<dbReference type="Pfam" id="PF00097">
    <property type="entry name" value="zf-C3HC4"/>
    <property type="match status" value="1"/>
</dbReference>
<dbReference type="STRING" id="52838.A0A4S8JYB6"/>
<dbReference type="Proteomes" id="UP000317650">
    <property type="component" value="Chromosome 5"/>
</dbReference>
<evidence type="ECO:0000256" key="6">
    <source>
        <dbReference type="ARBA" id="ARBA00022771"/>
    </source>
</evidence>
<dbReference type="InterPro" id="IPR018957">
    <property type="entry name" value="Znf_C3HC4_RING-type"/>
</dbReference>
<comment type="caution">
    <text evidence="12">The sequence shown here is derived from an EMBL/GenBank/DDBJ whole genome shotgun (WGS) entry which is preliminary data.</text>
</comment>
<evidence type="ECO:0000259" key="11">
    <source>
        <dbReference type="PROSITE" id="PS51382"/>
    </source>
</evidence>
<evidence type="ECO:0000256" key="4">
    <source>
        <dbReference type="ARBA" id="ARBA00022679"/>
    </source>
</evidence>
<evidence type="ECO:0000313" key="13">
    <source>
        <dbReference type="Proteomes" id="UP000317650"/>
    </source>
</evidence>
<dbReference type="InterPro" id="IPR013083">
    <property type="entry name" value="Znf_RING/FYVE/PHD"/>
</dbReference>
<evidence type="ECO:0000256" key="3">
    <source>
        <dbReference type="ARBA" id="ARBA00012483"/>
    </source>
</evidence>
<sequence>MKFCKRYEEYVQGRRQKELPAVGLKKLKKTLKRCRREFQSRHLHQDGGEGDGSKYNGNCAVCDGTFFPSLLEEMSAVVGCFNRRAQKLLELHLASGIHKYIMWFRGKSSQDHGAMIQEGKDLVSYALINSIAMRKILKKYDKIHYSNRGQAFRSKALSMHIEILQSPWLCELMALYINMRQGKTKNKAIVRLFGDCSLTFDDDGKPALSCGLFDSMKVEIDLTCSICLDTVFDPVALTCGHLFCYMCCCSAASVTIVDGLKAASPKAKCPLCRHVQSLSQLSSANASKIECLDAVSYVPFQEGVHEGAVHLDELNILLSHSCPDYWEKRIRTERVERVRQAKEHWQSLSRAFMGM</sequence>
<feature type="domain" description="SPX" evidence="11">
    <location>
        <begin position="1"/>
        <end position="154"/>
    </location>
</feature>
<accession>A0A4S8JYB6</accession>
<dbReference type="InterPro" id="IPR004331">
    <property type="entry name" value="SPX_dom"/>
</dbReference>
<keyword evidence="5" id="KW-0479">Metal-binding</keyword>
<dbReference type="UniPathway" id="UPA00143"/>
<keyword evidence="7" id="KW-0833">Ubl conjugation pathway</keyword>
<dbReference type="PROSITE" id="PS50089">
    <property type="entry name" value="ZF_RING_2"/>
    <property type="match status" value="1"/>
</dbReference>
<dbReference type="EMBL" id="PYDT01000003">
    <property type="protein sequence ID" value="THU67329.1"/>
    <property type="molecule type" value="Genomic_DNA"/>
</dbReference>
<organism evidence="12 13">
    <name type="scientific">Musa balbisiana</name>
    <name type="common">Banana</name>
    <dbReference type="NCBI Taxonomy" id="52838"/>
    <lineage>
        <taxon>Eukaryota</taxon>
        <taxon>Viridiplantae</taxon>
        <taxon>Streptophyta</taxon>
        <taxon>Embryophyta</taxon>
        <taxon>Tracheophyta</taxon>
        <taxon>Spermatophyta</taxon>
        <taxon>Magnoliopsida</taxon>
        <taxon>Liliopsida</taxon>
        <taxon>Zingiberales</taxon>
        <taxon>Musaceae</taxon>
        <taxon>Musa</taxon>
    </lineage>
</organism>
<dbReference type="GO" id="GO:0061630">
    <property type="term" value="F:ubiquitin protein ligase activity"/>
    <property type="evidence" value="ECO:0007669"/>
    <property type="project" value="UniProtKB-EC"/>
</dbReference>
<keyword evidence="4" id="KW-0808">Transferase</keyword>
<name>A0A4S8JYB6_MUSBA</name>
<dbReference type="AlphaFoldDB" id="A0A4S8JYB6"/>
<keyword evidence="13" id="KW-1185">Reference proteome</keyword>